<evidence type="ECO:0000256" key="4">
    <source>
        <dbReference type="ARBA" id="ARBA00022771"/>
    </source>
</evidence>
<dbReference type="GO" id="GO:0045467">
    <property type="term" value="P:R7 cell development"/>
    <property type="evidence" value="ECO:0007669"/>
    <property type="project" value="UniProtKB-ARBA"/>
</dbReference>
<dbReference type="SUPFAM" id="SSF54695">
    <property type="entry name" value="POZ domain"/>
    <property type="match status" value="1"/>
</dbReference>
<dbReference type="CDD" id="cd18315">
    <property type="entry name" value="BTB_POZ_BAB-like"/>
    <property type="match status" value="1"/>
</dbReference>
<sequence length="328" mass="37557">MSSTRNLIWDEYSKDIESGFCEIFKTGLLHDITLTSEGQKITAHKLILALSSQHFKNIFSDDSAKDQHTIIFIGNIKFDVLKILVEFMYTGEVTVPEDMIDDVLKGAEILNIKALLPKNGISNEGDQFSENQECKRSKRVSRVPFRYQSDDIIPKKKKSDEQDCNPLMYVDLNGIEVNSEVQIQNKELYESMSESNCPPDEAEQFNLDNTENFENSELMQEINVSDIKMEEEEKSSLTPPPTAGPSSLKYIRNKNGNFCLVVNDHIYMRQAMHKERVFWRCQMHNRMGCKSRCVTVGNVIIKKVAIHSHAPQTDKVIECEINGDIVYM</sequence>
<evidence type="ECO:0000259" key="12">
    <source>
        <dbReference type="PROSITE" id="PS50097"/>
    </source>
</evidence>
<keyword evidence="6" id="KW-0862">Zinc</keyword>
<evidence type="ECO:0000256" key="10">
    <source>
        <dbReference type="ARBA" id="ARBA00023242"/>
    </source>
</evidence>
<evidence type="ECO:0000256" key="7">
    <source>
        <dbReference type="ARBA" id="ARBA00022902"/>
    </source>
</evidence>
<keyword evidence="4" id="KW-0863">Zinc-finger</keyword>
<organism evidence="13">
    <name type="scientific">Xenopsylla cheopis</name>
    <name type="common">Oriental rat flea</name>
    <name type="synonym">Pulex cheopis</name>
    <dbReference type="NCBI Taxonomy" id="163159"/>
    <lineage>
        <taxon>Eukaryota</taxon>
        <taxon>Metazoa</taxon>
        <taxon>Ecdysozoa</taxon>
        <taxon>Arthropoda</taxon>
        <taxon>Hexapoda</taxon>
        <taxon>Insecta</taxon>
        <taxon>Pterygota</taxon>
        <taxon>Neoptera</taxon>
        <taxon>Endopterygota</taxon>
        <taxon>Siphonaptera</taxon>
        <taxon>Pulicidae</taxon>
        <taxon>Xenopsyllinae</taxon>
        <taxon>Xenopsylla</taxon>
    </lineage>
</organism>
<evidence type="ECO:0000256" key="8">
    <source>
        <dbReference type="ARBA" id="ARBA00023015"/>
    </source>
</evidence>
<dbReference type="PANTHER" id="PTHR23110:SF111">
    <property type="entry name" value="LONGITUDINALS LACKING PROTEIN, ISOFORMS F_I_K_T"/>
    <property type="match status" value="1"/>
</dbReference>
<dbReference type="GO" id="GO:0048813">
    <property type="term" value="P:dendrite morphogenesis"/>
    <property type="evidence" value="ECO:0007669"/>
    <property type="project" value="UniProtKB-ARBA"/>
</dbReference>
<evidence type="ECO:0000256" key="1">
    <source>
        <dbReference type="ARBA" id="ARBA00004123"/>
    </source>
</evidence>
<dbReference type="GO" id="GO:0008406">
    <property type="term" value="P:gonad development"/>
    <property type="evidence" value="ECO:0007669"/>
    <property type="project" value="UniProtKB-ARBA"/>
</dbReference>
<dbReference type="Pfam" id="PF00651">
    <property type="entry name" value="BTB"/>
    <property type="match status" value="1"/>
</dbReference>
<dbReference type="EMBL" id="GIIL01000801">
    <property type="protein sequence ID" value="NOV44527.1"/>
    <property type="molecule type" value="Transcribed_RNA"/>
</dbReference>
<evidence type="ECO:0000313" key="13">
    <source>
        <dbReference type="EMBL" id="NOV44527.1"/>
    </source>
</evidence>
<evidence type="ECO:0000256" key="5">
    <source>
        <dbReference type="ARBA" id="ARBA00022782"/>
    </source>
</evidence>
<dbReference type="GO" id="GO:0005634">
    <property type="term" value="C:nucleus"/>
    <property type="evidence" value="ECO:0007669"/>
    <property type="project" value="UniProtKB-SubCell"/>
</dbReference>
<protein>
    <recommendedName>
        <fullName evidence="12">BTB domain-containing protein</fullName>
    </recommendedName>
</protein>
<dbReference type="PANTHER" id="PTHR23110">
    <property type="entry name" value="BTB DOMAIN TRANSCRIPTION FACTOR"/>
    <property type="match status" value="1"/>
</dbReference>
<dbReference type="GO" id="GO:0045476">
    <property type="term" value="P:nurse cell apoptotic process"/>
    <property type="evidence" value="ECO:0007669"/>
    <property type="project" value="UniProtKB-ARBA"/>
</dbReference>
<evidence type="ECO:0000256" key="3">
    <source>
        <dbReference type="ARBA" id="ARBA00022723"/>
    </source>
</evidence>
<keyword evidence="7" id="KW-0524">Neurogenesis</keyword>
<dbReference type="Pfam" id="PF04500">
    <property type="entry name" value="FLYWCH"/>
    <property type="match status" value="1"/>
</dbReference>
<keyword evidence="2" id="KW-0217">Developmental protein</keyword>
<keyword evidence="5" id="KW-0221">Differentiation</keyword>
<keyword evidence="9" id="KW-0804">Transcription</keyword>
<dbReference type="GO" id="GO:0007464">
    <property type="term" value="P:R3/R4 cell fate commitment"/>
    <property type="evidence" value="ECO:0007669"/>
    <property type="project" value="UniProtKB-ARBA"/>
</dbReference>
<evidence type="ECO:0000256" key="9">
    <source>
        <dbReference type="ARBA" id="ARBA00023163"/>
    </source>
</evidence>
<dbReference type="Gene3D" id="3.30.710.10">
    <property type="entry name" value="Potassium Channel Kv1.1, Chain A"/>
    <property type="match status" value="1"/>
</dbReference>
<dbReference type="GO" id="GO:0006357">
    <property type="term" value="P:regulation of transcription by RNA polymerase II"/>
    <property type="evidence" value="ECO:0007669"/>
    <property type="project" value="TreeGrafter"/>
</dbReference>
<accession>A0A6M2DI68</accession>
<dbReference type="GO" id="GO:0035167">
    <property type="term" value="P:larval lymph gland hemopoiesis"/>
    <property type="evidence" value="ECO:0007669"/>
    <property type="project" value="UniProtKB-ARBA"/>
</dbReference>
<evidence type="ECO:0000256" key="11">
    <source>
        <dbReference type="ARBA" id="ARBA00037382"/>
    </source>
</evidence>
<dbReference type="Gene3D" id="2.20.25.240">
    <property type="match status" value="1"/>
</dbReference>
<proteinExistence type="predicted"/>
<dbReference type="AlphaFoldDB" id="A0A6M2DI68"/>
<evidence type="ECO:0000256" key="2">
    <source>
        <dbReference type="ARBA" id="ARBA00022473"/>
    </source>
</evidence>
<dbReference type="SMART" id="SM00225">
    <property type="entry name" value="BTB"/>
    <property type="match status" value="1"/>
</dbReference>
<dbReference type="GO" id="GO:0016199">
    <property type="term" value="P:axon midline choice point recognition"/>
    <property type="evidence" value="ECO:0007669"/>
    <property type="project" value="UniProtKB-ARBA"/>
</dbReference>
<dbReference type="InterPro" id="IPR051095">
    <property type="entry name" value="Dros_DevTransReg"/>
</dbReference>
<dbReference type="InterPro" id="IPR007588">
    <property type="entry name" value="Znf_FLYWCH"/>
</dbReference>
<dbReference type="InterPro" id="IPR000210">
    <property type="entry name" value="BTB/POZ_dom"/>
</dbReference>
<comment type="subcellular location">
    <subcellularLocation>
        <location evidence="1">Nucleus</location>
    </subcellularLocation>
</comment>
<dbReference type="GO" id="GO:0008270">
    <property type="term" value="F:zinc ion binding"/>
    <property type="evidence" value="ECO:0007669"/>
    <property type="project" value="UniProtKB-KW"/>
</dbReference>
<keyword evidence="3" id="KW-0479">Metal-binding</keyword>
<evidence type="ECO:0000256" key="6">
    <source>
        <dbReference type="ARBA" id="ARBA00022833"/>
    </source>
</evidence>
<keyword evidence="10" id="KW-0539">Nucleus</keyword>
<dbReference type="PROSITE" id="PS50097">
    <property type="entry name" value="BTB"/>
    <property type="match status" value="1"/>
</dbReference>
<reference evidence="13" key="1">
    <citation type="submission" date="2020-03" db="EMBL/GenBank/DDBJ databases">
        <title>Transcriptomic Profiling of the Digestive Tract of the Rat Flea, Xenopsylla cheopis, Following Blood Feeding and Infection with Yersinia pestis.</title>
        <authorList>
            <person name="Bland D.M."/>
            <person name="Martens C.A."/>
            <person name="Virtaneva K."/>
            <person name="Kanakabandi K."/>
            <person name="Long D."/>
            <person name="Rosenke R."/>
            <person name="Saturday G.A."/>
            <person name="Hoyt F.H."/>
            <person name="Bruno D.P."/>
            <person name="Ribeiro J.M.C."/>
            <person name="Hinnebusch J."/>
        </authorList>
    </citation>
    <scope>NUCLEOTIDE SEQUENCE</scope>
</reference>
<comment type="function">
    <text evidence="11">Putative transcription factor required for axon growth and guidance in the central and peripheral nervous systems. Repels CNS axons away from the midline by promoting the expression of the midline repellent sli and its receptor robo.</text>
</comment>
<keyword evidence="8" id="KW-0805">Transcription regulation</keyword>
<dbReference type="GO" id="GO:0007526">
    <property type="term" value="P:larval somatic muscle development"/>
    <property type="evidence" value="ECO:0007669"/>
    <property type="project" value="UniProtKB-ARBA"/>
</dbReference>
<feature type="domain" description="BTB" evidence="12">
    <location>
        <begin position="30"/>
        <end position="97"/>
    </location>
</feature>
<dbReference type="InterPro" id="IPR011333">
    <property type="entry name" value="SKP1/BTB/POZ_sf"/>
</dbReference>
<name>A0A6M2DI68_XENCH</name>